<protein>
    <submittedName>
        <fullName evidence="2">Uncharacterized protein</fullName>
    </submittedName>
</protein>
<sequence length="77" mass="7499">MARLLTVLLVLTVVAYVVATPAFVGPIAGTGTASHGSISVGNVVGGKFGADSFSIGHGGQSDSYGSGGHGGNQENKP</sequence>
<dbReference type="EMBL" id="NWSH01001421">
    <property type="protein sequence ID" value="PCG71287.1"/>
    <property type="molecule type" value="Genomic_DNA"/>
</dbReference>
<feature type="chain" id="PRO_5012155701" evidence="1">
    <location>
        <begin position="20"/>
        <end position="77"/>
    </location>
</feature>
<dbReference type="AlphaFoldDB" id="A0A2A4JGU6"/>
<gene>
    <name evidence="2" type="ORF">B5V51_2028</name>
</gene>
<evidence type="ECO:0000313" key="2">
    <source>
        <dbReference type="EMBL" id="PCG71287.1"/>
    </source>
</evidence>
<proteinExistence type="predicted"/>
<feature type="signal peptide" evidence="1">
    <location>
        <begin position="1"/>
        <end position="19"/>
    </location>
</feature>
<reference evidence="2" key="1">
    <citation type="submission" date="2017-09" db="EMBL/GenBank/DDBJ databases">
        <title>Contemporary evolution of a Lepidopteran species, Heliothis virescens, in response to modern agricultural practices.</title>
        <authorList>
            <person name="Fritz M.L."/>
            <person name="Deyonke A.M."/>
            <person name="Papanicolaou A."/>
            <person name="Micinski S."/>
            <person name="Westbrook J."/>
            <person name="Gould F."/>
        </authorList>
    </citation>
    <scope>NUCLEOTIDE SEQUENCE [LARGE SCALE GENOMIC DNA]</scope>
    <source>
        <strain evidence="2">HvINT-</strain>
        <tissue evidence="2">Whole body</tissue>
    </source>
</reference>
<accession>A0A2A4JGU6</accession>
<organism evidence="2">
    <name type="scientific">Heliothis virescens</name>
    <name type="common">Tobacco budworm moth</name>
    <dbReference type="NCBI Taxonomy" id="7102"/>
    <lineage>
        <taxon>Eukaryota</taxon>
        <taxon>Metazoa</taxon>
        <taxon>Ecdysozoa</taxon>
        <taxon>Arthropoda</taxon>
        <taxon>Hexapoda</taxon>
        <taxon>Insecta</taxon>
        <taxon>Pterygota</taxon>
        <taxon>Neoptera</taxon>
        <taxon>Endopterygota</taxon>
        <taxon>Lepidoptera</taxon>
        <taxon>Glossata</taxon>
        <taxon>Ditrysia</taxon>
        <taxon>Noctuoidea</taxon>
        <taxon>Noctuidae</taxon>
        <taxon>Heliothinae</taxon>
        <taxon>Heliothis</taxon>
    </lineage>
</organism>
<keyword evidence="1" id="KW-0732">Signal</keyword>
<name>A0A2A4JGU6_HELVI</name>
<comment type="caution">
    <text evidence="2">The sequence shown here is derived from an EMBL/GenBank/DDBJ whole genome shotgun (WGS) entry which is preliminary data.</text>
</comment>
<evidence type="ECO:0000256" key="1">
    <source>
        <dbReference type="SAM" id="SignalP"/>
    </source>
</evidence>